<protein>
    <recommendedName>
        <fullName evidence="4">DUF3618 domain-containing protein</fullName>
    </recommendedName>
</protein>
<gene>
    <name evidence="2" type="ORF">FHS23_002555</name>
</gene>
<evidence type="ECO:0000256" key="1">
    <source>
        <dbReference type="SAM" id="Phobius"/>
    </source>
</evidence>
<keyword evidence="3" id="KW-1185">Reference proteome</keyword>
<dbReference type="Proteomes" id="UP000550714">
    <property type="component" value="Unassembled WGS sequence"/>
</dbReference>
<keyword evidence="1" id="KW-1133">Transmembrane helix</keyword>
<keyword evidence="1" id="KW-0812">Transmembrane</keyword>
<dbReference type="RefSeq" id="WP_183653564.1">
    <property type="nucleotide sequence ID" value="NZ_JACHWU010000002.1"/>
</dbReference>
<feature type="transmembrane region" description="Helical" evidence="1">
    <location>
        <begin position="86"/>
        <end position="104"/>
    </location>
</feature>
<sequence length="108" mass="11599">MNEREESSFPKDPHQARMDIELTRKELGQTARALAYKLDVPNRAKGLAAEHTASARSRLTAVALAAAAQAKGTADRLWASATHARGPVVVGALVVLVGGGMIVWRTRR</sequence>
<comment type="caution">
    <text evidence="2">The sequence shown here is derived from an EMBL/GenBank/DDBJ whole genome shotgun (WGS) entry which is preliminary data.</text>
</comment>
<evidence type="ECO:0000313" key="3">
    <source>
        <dbReference type="Proteomes" id="UP000550714"/>
    </source>
</evidence>
<keyword evidence="1" id="KW-0472">Membrane</keyword>
<dbReference type="InterPro" id="IPR022062">
    <property type="entry name" value="DUF3618"/>
</dbReference>
<evidence type="ECO:0000313" key="2">
    <source>
        <dbReference type="EMBL" id="MBB3051532.1"/>
    </source>
</evidence>
<dbReference type="AlphaFoldDB" id="A0A839S2B2"/>
<name>A0A839S2B2_9PSEU</name>
<dbReference type="Pfam" id="PF12277">
    <property type="entry name" value="DUF3618"/>
    <property type="match status" value="1"/>
</dbReference>
<dbReference type="EMBL" id="JACHWU010000002">
    <property type="protein sequence ID" value="MBB3051532.1"/>
    <property type="molecule type" value="Genomic_DNA"/>
</dbReference>
<proteinExistence type="predicted"/>
<organism evidence="2 3">
    <name type="scientific">Prauserella isguenensis</name>
    <dbReference type="NCBI Taxonomy" id="1470180"/>
    <lineage>
        <taxon>Bacteria</taxon>
        <taxon>Bacillati</taxon>
        <taxon>Actinomycetota</taxon>
        <taxon>Actinomycetes</taxon>
        <taxon>Pseudonocardiales</taxon>
        <taxon>Pseudonocardiaceae</taxon>
        <taxon>Prauserella</taxon>
    </lineage>
</organism>
<reference evidence="2 3" key="1">
    <citation type="submission" date="2020-08" db="EMBL/GenBank/DDBJ databases">
        <title>Genomic Encyclopedia of Type Strains, Phase III (KMG-III): the genomes of soil and plant-associated and newly described type strains.</title>
        <authorList>
            <person name="Whitman W."/>
        </authorList>
    </citation>
    <scope>NUCLEOTIDE SEQUENCE [LARGE SCALE GENOMIC DNA]</scope>
    <source>
        <strain evidence="2 3">CECT 8577</strain>
    </source>
</reference>
<accession>A0A839S2B2</accession>
<evidence type="ECO:0008006" key="4">
    <source>
        <dbReference type="Google" id="ProtNLM"/>
    </source>
</evidence>